<dbReference type="Proteomes" id="UP001139409">
    <property type="component" value="Unassembled WGS sequence"/>
</dbReference>
<evidence type="ECO:0000313" key="3">
    <source>
        <dbReference type="EMBL" id="MCA6078931.1"/>
    </source>
</evidence>
<dbReference type="Pfam" id="PF12771">
    <property type="entry name" value="SusD-like_2"/>
    <property type="match status" value="1"/>
</dbReference>
<dbReference type="EMBL" id="JAIXNE010000007">
    <property type="protein sequence ID" value="MCA6078931.1"/>
    <property type="molecule type" value="Genomic_DNA"/>
</dbReference>
<evidence type="ECO:0000256" key="2">
    <source>
        <dbReference type="SAM" id="SignalP"/>
    </source>
</evidence>
<organism evidence="3 4">
    <name type="scientific">Fulvivirga sedimenti</name>
    <dbReference type="NCBI Taxonomy" id="2879465"/>
    <lineage>
        <taxon>Bacteria</taxon>
        <taxon>Pseudomonadati</taxon>
        <taxon>Bacteroidota</taxon>
        <taxon>Cytophagia</taxon>
        <taxon>Cytophagales</taxon>
        <taxon>Fulvivirgaceae</taxon>
        <taxon>Fulvivirga</taxon>
    </lineage>
</organism>
<dbReference type="InterPro" id="IPR041662">
    <property type="entry name" value="SusD-like_2"/>
</dbReference>
<proteinExistence type="predicted"/>
<keyword evidence="4" id="KW-1185">Reference proteome</keyword>
<dbReference type="Gene3D" id="1.25.40.390">
    <property type="match status" value="1"/>
</dbReference>
<evidence type="ECO:0000256" key="1">
    <source>
        <dbReference type="SAM" id="MobiDB-lite"/>
    </source>
</evidence>
<dbReference type="InterPro" id="IPR011990">
    <property type="entry name" value="TPR-like_helical_dom_sf"/>
</dbReference>
<comment type="caution">
    <text evidence="3">The sequence shown here is derived from an EMBL/GenBank/DDBJ whole genome shotgun (WGS) entry which is preliminary data.</text>
</comment>
<feature type="chain" id="PRO_5040837737" evidence="2">
    <location>
        <begin position="19"/>
        <end position="473"/>
    </location>
</feature>
<gene>
    <name evidence="3" type="ORF">LDX50_28915</name>
</gene>
<sequence>MKKILFIFGLLCILTSCADLVDDLNQDPNNPTTAPYSLILTGAELGNVVLQTGEATRKAGIFAGQYTGLDRNHLLYTTYNVSASNFNAEWNNVYVDAVINTRVAEQTAIEAGIEGVTIGILQTVRAMAFGTATSFWGDIPFDEAGIPEIESPAFESQETVYNKIQSLLDEAIVNLASGTGVPALGSDIHFDGDPAAWTEVAYSLKARYYLQAKDYAAAYAAAQNGISRPANSLLSPHGTSASDANLTYQFFEIAVRGADLVTSDFMASLVDSDGVRSPDFTNYRGNAKTDETARYDYLFRVNGTGIQPNTVNGLGAADEPGAMITYQENLLILAEAGFRTAGFSTGLNHLNEFRAYMASGGYMRNPNTADLRYDAYESNDFESGNIENPDGISPEDALLREILEERYVTLFGTLESFSDTRRTYTESTVRVPVQPNSGSELPQRLLYPQSEIDRNPRTPSPIPGFFEPTPVNQ</sequence>
<name>A0A9X1L362_9BACT</name>
<evidence type="ECO:0000313" key="4">
    <source>
        <dbReference type="Proteomes" id="UP001139409"/>
    </source>
</evidence>
<feature type="region of interest" description="Disordered" evidence="1">
    <location>
        <begin position="428"/>
        <end position="473"/>
    </location>
</feature>
<dbReference type="RefSeq" id="WP_225699790.1">
    <property type="nucleotide sequence ID" value="NZ_JAIXNE010000007.1"/>
</dbReference>
<reference evidence="3" key="1">
    <citation type="submission" date="2021-09" db="EMBL/GenBank/DDBJ databases">
        <title>Fulvivirga sp. isolated from coastal sediment.</title>
        <authorList>
            <person name="Yu H."/>
        </authorList>
    </citation>
    <scope>NUCLEOTIDE SEQUENCE</scope>
    <source>
        <strain evidence="3">1062</strain>
    </source>
</reference>
<dbReference type="PROSITE" id="PS51257">
    <property type="entry name" value="PROKAR_LIPOPROTEIN"/>
    <property type="match status" value="1"/>
</dbReference>
<protein>
    <submittedName>
        <fullName evidence="3">SusD/RagB family nutrient-binding outer membrane lipoprotein</fullName>
    </submittedName>
</protein>
<feature type="signal peptide" evidence="2">
    <location>
        <begin position="1"/>
        <end position="18"/>
    </location>
</feature>
<keyword evidence="3" id="KW-0449">Lipoprotein</keyword>
<keyword evidence="2" id="KW-0732">Signal</keyword>
<dbReference type="AlphaFoldDB" id="A0A9X1L362"/>
<accession>A0A9X1L362</accession>
<dbReference type="SUPFAM" id="SSF48452">
    <property type="entry name" value="TPR-like"/>
    <property type="match status" value="1"/>
</dbReference>